<dbReference type="Pfam" id="PF00300">
    <property type="entry name" value="His_Phos_1"/>
    <property type="match status" value="1"/>
</dbReference>
<dbReference type="SUPFAM" id="SSF53254">
    <property type="entry name" value="Phosphoglycerate mutase-like"/>
    <property type="match status" value="1"/>
</dbReference>
<dbReference type="Gene3D" id="3.40.50.1240">
    <property type="entry name" value="Phosphoglycerate mutase-like"/>
    <property type="match status" value="1"/>
</dbReference>
<dbReference type="AlphaFoldDB" id="A0A842HPH2"/>
<keyword evidence="2" id="KW-1185">Reference proteome</keyword>
<sequence length="174" mass="18892">MSVAPRRLVLLRHAHSGHGSGLPDIERTLSERGLNEALEMGAYMAQEGVMPQRAIVSVAQRTRETWSAVQRQLPGQVPAVFEPKIYEASVQALLEVIQAAPDKYESVVLVGHNPGISALAMRLIGRGSKNAVVRLRHEFPPAGLAVIDFPDAVSWADITDHSGVLERFATPVTD</sequence>
<dbReference type="InterPro" id="IPR029033">
    <property type="entry name" value="His_PPase_superfam"/>
</dbReference>
<protein>
    <submittedName>
        <fullName evidence="1">Histidine phosphatase family protein</fullName>
    </submittedName>
</protein>
<dbReference type="PANTHER" id="PTHR47623">
    <property type="entry name" value="OS09G0287300 PROTEIN"/>
    <property type="match status" value="1"/>
</dbReference>
<comment type="caution">
    <text evidence="1">The sequence shown here is derived from an EMBL/GenBank/DDBJ whole genome shotgun (WGS) entry which is preliminary data.</text>
</comment>
<evidence type="ECO:0000313" key="2">
    <source>
        <dbReference type="Proteomes" id="UP000545386"/>
    </source>
</evidence>
<proteinExistence type="predicted"/>
<gene>
    <name evidence="1" type="ORF">GTU67_06700</name>
</gene>
<dbReference type="CDD" id="cd07067">
    <property type="entry name" value="HP_PGM_like"/>
    <property type="match status" value="1"/>
</dbReference>
<dbReference type="RefSeq" id="WP_185779308.1">
    <property type="nucleotide sequence ID" value="NZ_JACJUU010000003.1"/>
</dbReference>
<organism evidence="1 2">
    <name type="scientific">Pusillimonas minor</name>
    <dbReference type="NCBI Taxonomy" id="2697024"/>
    <lineage>
        <taxon>Bacteria</taxon>
        <taxon>Pseudomonadati</taxon>
        <taxon>Pseudomonadota</taxon>
        <taxon>Betaproteobacteria</taxon>
        <taxon>Burkholderiales</taxon>
        <taxon>Alcaligenaceae</taxon>
        <taxon>Pusillimonas</taxon>
    </lineage>
</organism>
<evidence type="ECO:0000313" key="1">
    <source>
        <dbReference type="EMBL" id="MBC2769602.1"/>
    </source>
</evidence>
<dbReference type="SMART" id="SM00855">
    <property type="entry name" value="PGAM"/>
    <property type="match status" value="1"/>
</dbReference>
<dbReference type="PANTHER" id="PTHR47623:SF1">
    <property type="entry name" value="OS09G0287300 PROTEIN"/>
    <property type="match status" value="1"/>
</dbReference>
<name>A0A842HPH2_9BURK</name>
<dbReference type="EMBL" id="JACJUU010000003">
    <property type="protein sequence ID" value="MBC2769602.1"/>
    <property type="molecule type" value="Genomic_DNA"/>
</dbReference>
<dbReference type="InterPro" id="IPR013078">
    <property type="entry name" value="His_Pase_superF_clade-1"/>
</dbReference>
<accession>A0A842HPH2</accession>
<dbReference type="Proteomes" id="UP000545386">
    <property type="component" value="Unassembled WGS sequence"/>
</dbReference>
<reference evidence="1 2" key="1">
    <citation type="submission" date="2020-08" db="EMBL/GenBank/DDBJ databases">
        <title>Paraeoetvoesia sp. YC-7-48 draft genome sequence.</title>
        <authorList>
            <person name="Yao L."/>
        </authorList>
    </citation>
    <scope>NUCLEOTIDE SEQUENCE [LARGE SCALE GENOMIC DNA]</scope>
    <source>
        <strain evidence="2">YC-7-48</strain>
    </source>
</reference>